<dbReference type="RefSeq" id="WP_002379387.1">
    <property type="nucleotide sequence ID" value="NZ_AP031218.1"/>
</dbReference>
<dbReference type="EMBL" id="PZZH01000001">
    <property type="protein sequence ID" value="PTN77449.1"/>
    <property type="molecule type" value="Genomic_DNA"/>
</dbReference>
<dbReference type="InterPro" id="IPR035985">
    <property type="entry name" value="Ubiquitin-activating_enz"/>
</dbReference>
<dbReference type="GO" id="GO:0004792">
    <property type="term" value="F:thiosulfate-cyanide sulfurtransferase activity"/>
    <property type="evidence" value="ECO:0007669"/>
    <property type="project" value="TreeGrafter"/>
</dbReference>
<evidence type="ECO:0000256" key="1">
    <source>
        <dbReference type="SAM" id="Phobius"/>
    </source>
</evidence>
<reference evidence="5 9" key="2">
    <citation type="submission" date="2018-06" db="EMBL/GenBank/DDBJ databases">
        <authorList>
            <consortium name="Pathogen Informatics"/>
            <person name="Doyle S."/>
        </authorList>
    </citation>
    <scope>NUCLEOTIDE SEQUENCE [LARGE SCALE GENOMIC DNA]</scope>
    <source>
        <strain evidence="5 9">NCTC13379</strain>
    </source>
</reference>
<feature type="domain" description="THIF-type NAD/FAD binding fold" evidence="2">
    <location>
        <begin position="118"/>
        <end position="357"/>
    </location>
</feature>
<dbReference type="PANTHER" id="PTHR10953">
    <property type="entry name" value="UBIQUITIN-ACTIVATING ENZYME E1"/>
    <property type="match status" value="1"/>
</dbReference>
<dbReference type="EMBL" id="CP060804">
    <property type="protein sequence ID" value="QNP38453.1"/>
    <property type="molecule type" value="Genomic_DNA"/>
</dbReference>
<protein>
    <submittedName>
        <fullName evidence="3">Heme biosynthesis protein HemY</fullName>
    </submittedName>
    <submittedName>
        <fullName evidence="5">Probable adenylyltransferase/sulfurtransferase MoeZ</fullName>
    </submittedName>
    <submittedName>
        <fullName evidence="4">ThiF family adenylyltransferase</fullName>
    </submittedName>
</protein>
<dbReference type="Proteomes" id="UP000516122">
    <property type="component" value="Chromosome"/>
</dbReference>
<dbReference type="InterPro" id="IPR000594">
    <property type="entry name" value="ThiF_NAD_FAD-bd"/>
</dbReference>
<reference evidence="6 11" key="4">
    <citation type="submission" date="2023-02" db="EMBL/GenBank/DDBJ databases">
        <title>Results of the 2020 Genomic Proficiency Test for the network of European Union Reference Laboratory for Antimicrobial Resistance assessing whole genome sequencing capacities.</title>
        <authorList>
            <person name="Hoffmann M."/>
            <person name="Luo Y."/>
            <person name="Sorensen L.H."/>
            <person name="Pedersen S.K."/>
            <person name="Hendriksen R.S."/>
        </authorList>
    </citation>
    <scope>NUCLEOTIDE SEQUENCE [LARGE SCALE GENOMIC DNA]</scope>
    <source>
        <strain evidence="6 11">GENOMIC22-006</strain>
    </source>
</reference>
<dbReference type="InterPro" id="IPR045886">
    <property type="entry name" value="ThiF/MoeB/HesA"/>
</dbReference>
<dbReference type="EMBL" id="CP119159">
    <property type="protein sequence ID" value="WEH21484.1"/>
    <property type="molecule type" value="Genomic_DNA"/>
</dbReference>
<dbReference type="PANTHER" id="PTHR10953:SF102">
    <property type="entry name" value="ADENYLYLTRANSFERASE AND SULFURTRANSFERASE MOCS3"/>
    <property type="match status" value="1"/>
</dbReference>
<evidence type="ECO:0000313" key="11">
    <source>
        <dbReference type="Proteomes" id="UP001221642"/>
    </source>
</evidence>
<feature type="transmembrane region" description="Helical" evidence="1">
    <location>
        <begin position="128"/>
        <end position="147"/>
    </location>
</feature>
<evidence type="ECO:0000313" key="7">
    <source>
        <dbReference type="EMBL" id="WER43921.1"/>
    </source>
</evidence>
<keyword evidence="1" id="KW-0812">Transmembrane</keyword>
<evidence type="ECO:0000313" key="8">
    <source>
        <dbReference type="Proteomes" id="UP000244140"/>
    </source>
</evidence>
<sequence length="377" mass="43122">MKYKYPRIKPIYPLYQLNKERFRVGAQLGITIEFDDDEGQFWTLSNLLDGVRSFDEVVTEMKRKYPELTVKDIEEGIDFLNDEGLIEETFPGRMIEDRYLANVNYFSRYCKADDDRFEIQEKINNLKILLLGLGGGGSNILTLLAGLGPKMIRMVDYDRVEASNLGRQLLYREADIGEKKTVVAKRAINEMNSNINVETVDKKIIDVNDVVELTEGIDIIVCAIDEPPFLIHRIVNEAIVKVGLPCVFGASQVSRGRVYTVIPQKTGCFDCMNLNFSKNDPKFVEQFVGFRNIQFAPPSIAYGPGIFQLTASIVDELIRVVTRYAEPKSLGTQYEINYEDGNSFTHKTWPRFESECPTCGKGDVSQWEIFQYYQEKK</sequence>
<keyword evidence="1" id="KW-0472">Membrane</keyword>
<name>A0A1G1SEC2_ENTFL</name>
<accession>A0A1G1SEC2</accession>
<dbReference type="EMBL" id="UGIX01000001">
    <property type="protein sequence ID" value="STP67231.1"/>
    <property type="molecule type" value="Genomic_DNA"/>
</dbReference>
<evidence type="ECO:0000313" key="6">
    <source>
        <dbReference type="EMBL" id="WEH21484.1"/>
    </source>
</evidence>
<evidence type="ECO:0000259" key="2">
    <source>
        <dbReference type="Pfam" id="PF00899"/>
    </source>
</evidence>
<dbReference type="GO" id="GO:0008641">
    <property type="term" value="F:ubiquitin-like modifier activating enzyme activity"/>
    <property type="evidence" value="ECO:0007669"/>
    <property type="project" value="InterPro"/>
</dbReference>
<evidence type="ECO:0000313" key="10">
    <source>
        <dbReference type="Proteomes" id="UP000516122"/>
    </source>
</evidence>
<dbReference type="Proteomes" id="UP000244140">
    <property type="component" value="Unassembled WGS sequence"/>
</dbReference>
<keyword evidence="1" id="KW-1133">Transmembrane helix</keyword>
<dbReference type="SUPFAM" id="SSF69572">
    <property type="entry name" value="Activating enzymes of the ubiquitin-like proteins"/>
    <property type="match status" value="1"/>
</dbReference>
<dbReference type="Proteomes" id="UP001221642">
    <property type="component" value="Chromosome"/>
</dbReference>
<keyword evidence="4" id="KW-0808">Transferase</keyword>
<evidence type="ECO:0000313" key="3">
    <source>
        <dbReference type="EMBL" id="PTN77449.1"/>
    </source>
</evidence>
<organism evidence="3 8">
    <name type="scientific">Enterococcus faecalis</name>
    <name type="common">Streptococcus faecalis</name>
    <dbReference type="NCBI Taxonomy" id="1351"/>
    <lineage>
        <taxon>Bacteria</taxon>
        <taxon>Bacillati</taxon>
        <taxon>Bacillota</taxon>
        <taxon>Bacilli</taxon>
        <taxon>Lactobacillales</taxon>
        <taxon>Enterococcaceae</taxon>
        <taxon>Enterococcus</taxon>
    </lineage>
</organism>
<dbReference type="Proteomes" id="UP000254396">
    <property type="component" value="Unassembled WGS sequence"/>
</dbReference>
<evidence type="ECO:0000313" key="12">
    <source>
        <dbReference type="Proteomes" id="UP001222182"/>
    </source>
</evidence>
<evidence type="ECO:0000313" key="4">
    <source>
        <dbReference type="EMBL" id="QNP38453.1"/>
    </source>
</evidence>
<dbReference type="CDD" id="cd01483">
    <property type="entry name" value="E1_enzyme_family"/>
    <property type="match status" value="1"/>
</dbReference>
<dbReference type="Gene3D" id="3.40.50.720">
    <property type="entry name" value="NAD(P)-binding Rossmann-like Domain"/>
    <property type="match status" value="1"/>
</dbReference>
<evidence type="ECO:0000313" key="5">
    <source>
        <dbReference type="EMBL" id="STP67231.1"/>
    </source>
</evidence>
<dbReference type="Proteomes" id="UP001222182">
    <property type="component" value="Chromosome"/>
</dbReference>
<reference evidence="4 10" key="3">
    <citation type="submission" date="2020-08" db="EMBL/GenBank/DDBJ databases">
        <title>Enterococcus faecalis SF28073 genome assembly.</title>
        <authorList>
            <person name="Duerkop B.A."/>
            <person name="Johnson C.N."/>
        </authorList>
    </citation>
    <scope>NUCLEOTIDE SEQUENCE [LARGE SCALE GENOMIC DNA]</scope>
    <source>
        <strain evidence="4 10">SF28073</strain>
    </source>
</reference>
<keyword evidence="4" id="KW-0548">Nucleotidyltransferase</keyword>
<dbReference type="GO" id="GO:0016779">
    <property type="term" value="F:nucleotidyltransferase activity"/>
    <property type="evidence" value="ECO:0007669"/>
    <property type="project" value="UniProtKB-KW"/>
</dbReference>
<dbReference type="Pfam" id="PF00899">
    <property type="entry name" value="ThiF"/>
    <property type="match status" value="1"/>
</dbReference>
<dbReference type="AlphaFoldDB" id="A0A1G1SEC2"/>
<reference evidence="7 12" key="5">
    <citation type="submission" date="2023-03" db="EMBL/GenBank/DDBJ databases">
        <title>Complete genome sequence of an Enterococcus faecalis urinary isolate.</title>
        <authorList>
            <person name="Brauer A.L."/>
            <person name="Armbruster C.E."/>
        </authorList>
    </citation>
    <scope>NUCLEOTIDE SEQUENCE [LARGE SCALE GENOMIC DNA]</scope>
    <source>
        <strain evidence="7 12">3143</strain>
    </source>
</reference>
<gene>
    <name evidence="5" type="primary">moeZ</name>
    <name evidence="3" type="ORF">DAI13_06735</name>
    <name evidence="4" type="ORF">H9Q64_03885</name>
    <name evidence="5" type="ORF">NCTC13379_02492</name>
    <name evidence="7" type="ORF">P0083_06550</name>
    <name evidence="6" type="ORF">P0D81_10410</name>
</gene>
<proteinExistence type="predicted"/>
<evidence type="ECO:0000313" key="9">
    <source>
        <dbReference type="Proteomes" id="UP000254396"/>
    </source>
</evidence>
<dbReference type="GO" id="GO:0005737">
    <property type="term" value="C:cytoplasm"/>
    <property type="evidence" value="ECO:0007669"/>
    <property type="project" value="TreeGrafter"/>
</dbReference>
<dbReference type="EMBL" id="CP119528">
    <property type="protein sequence ID" value="WER43921.1"/>
    <property type="molecule type" value="Genomic_DNA"/>
</dbReference>
<reference evidence="3 8" key="1">
    <citation type="submission" date="2018-04" db="EMBL/GenBank/DDBJ databases">
        <authorList>
            <person name="Van Tyne D."/>
        </authorList>
    </citation>
    <scope>NUCLEOTIDE SEQUENCE [LARGE SCALE GENOMIC DNA]</scope>
    <source>
        <strain evidence="3 8">B2535</strain>
    </source>
</reference>